<reference evidence="5" key="1">
    <citation type="journal article" date="2018" name="Genome Announc.">
        <title>Complete Genome Sequence of the Methanococcus maripaludis Type Strain JJ (DSM 2067), a Model for Selenoprotein Synthesis in Archaea.</title>
        <authorList>
            <person name="Poehlein A."/>
            <person name="Heym D."/>
            <person name="Quitzke V."/>
            <person name="Fersch J."/>
            <person name="Daniel R."/>
            <person name="Rother M."/>
        </authorList>
    </citation>
    <scope>NUCLEOTIDE SEQUENCE [LARGE SCALE GENOMIC DNA]</scope>
    <source>
        <strain evidence="5">DSM 2067</strain>
    </source>
</reference>
<dbReference type="InterPro" id="IPR002934">
    <property type="entry name" value="Polymerase_NTP_transf_dom"/>
</dbReference>
<dbReference type="GO" id="GO:0016779">
    <property type="term" value="F:nucleotidyltransferase activity"/>
    <property type="evidence" value="ECO:0007669"/>
    <property type="project" value="InterPro"/>
</dbReference>
<organism evidence="2 5">
    <name type="scientific">Methanococcus maripaludis</name>
    <name type="common">Methanococcus deltae</name>
    <dbReference type="NCBI Taxonomy" id="39152"/>
    <lineage>
        <taxon>Archaea</taxon>
        <taxon>Methanobacteriati</taxon>
        <taxon>Methanobacteriota</taxon>
        <taxon>Methanomada group</taxon>
        <taxon>Methanococci</taxon>
        <taxon>Methanococcales</taxon>
        <taxon>Methanococcaceae</taxon>
        <taxon>Methanococcus</taxon>
    </lineage>
</organism>
<feature type="domain" description="Polymerase nucleotidyl transferase" evidence="1">
    <location>
        <begin position="141"/>
        <end position="219"/>
    </location>
</feature>
<evidence type="ECO:0000313" key="7">
    <source>
        <dbReference type="Proteomes" id="UP000590564"/>
    </source>
</evidence>
<sequence length="352" mass="40957">MDTRIRDFVKTNEGYFAVNTYYHPENSVISFLRYINIDKIGNHLLKDYDLDENDIRILNGERFIKVADSSKAYAILKEYYPEYLFYDEINDVLLHAIPKNNIKEILSPQKRLEEVLNEQNTEAEIKCAKLADTLHDYGLEYKNMGVSGSTVLKLNNENSDIDFVIYGMEKHKIAREILSVTFKDGVLEPLSEDFWKKAYVKRIKDGTLTYDEFVWHEKRKLNRGVVDGVMFDLLATREWDEITENYGDKKYKNLGFIQIKAKVKDDTFVFDNPAVYKVENVEILNNENNAEVLASEIEEVVSFTHTYAGSTYNGEEIIVRGKLEEVYGKETYKRVVVGTTREAFNEYVKLAK</sequence>
<dbReference type="Pfam" id="PF01909">
    <property type="entry name" value="NTP_transf_2"/>
    <property type="match status" value="1"/>
</dbReference>
<accession>A0A2L1CDC8</accession>
<evidence type="ECO:0000313" key="4">
    <source>
        <dbReference type="EMBL" id="MBB6496498.1"/>
    </source>
</evidence>
<proteinExistence type="predicted"/>
<evidence type="ECO:0000313" key="3">
    <source>
        <dbReference type="EMBL" id="MBA2863498.1"/>
    </source>
</evidence>
<evidence type="ECO:0000313" key="6">
    <source>
        <dbReference type="Proteomes" id="UP000567099"/>
    </source>
</evidence>
<reference evidence="3 6" key="3">
    <citation type="submission" date="2020-07" db="EMBL/GenBank/DDBJ databases">
        <title>Genomic Encyclopedia of Type Strains, Phase IV (KMG-V): Genome sequencing to study the core and pangenomes of soil and plant-associated prokaryotes.</title>
        <authorList>
            <person name="Whitman W."/>
        </authorList>
    </citation>
    <scope>NUCLEOTIDE SEQUENCE [LARGE SCALE GENOMIC DNA]</scope>
    <source>
        <strain evidence="3 6">C13</strain>
        <strain evidence="4 7">D1</strain>
    </source>
</reference>
<dbReference type="GeneID" id="36102699"/>
<reference evidence="2" key="2">
    <citation type="submission" date="2018-02" db="EMBL/GenBank/DDBJ databases">
        <title>Complete genome sequence of the Methanococcus maripaludis type strain JJ (DSM 2067), a model for selenoprotein synthesis in Archaea.</title>
        <authorList>
            <person name="Poehlein A."/>
            <person name="Heym D."/>
            <person name="Quitzke V."/>
            <person name="Fersch J."/>
            <person name="Daniel R."/>
            <person name="Rother M."/>
        </authorList>
    </citation>
    <scope>NUCLEOTIDE SEQUENCE [LARGE SCALE GENOMIC DNA]</scope>
    <source>
        <strain evidence="2">DSM 2067</strain>
    </source>
</reference>
<evidence type="ECO:0000259" key="1">
    <source>
        <dbReference type="Pfam" id="PF01909"/>
    </source>
</evidence>
<name>A0A2L1CDC8_METMI</name>
<evidence type="ECO:0000313" key="2">
    <source>
        <dbReference type="EMBL" id="AVB76986.1"/>
    </source>
</evidence>
<dbReference type="EMBL" id="JACDUO010000001">
    <property type="protein sequence ID" value="MBA2863498.1"/>
    <property type="molecule type" value="Genomic_DNA"/>
</dbReference>
<dbReference type="EMBL" id="JACHED010000001">
    <property type="protein sequence ID" value="MBB6496498.1"/>
    <property type="molecule type" value="Genomic_DNA"/>
</dbReference>
<dbReference type="Proteomes" id="UP000239462">
    <property type="component" value="Chromosome"/>
</dbReference>
<evidence type="ECO:0000313" key="5">
    <source>
        <dbReference type="Proteomes" id="UP000239462"/>
    </source>
</evidence>
<dbReference type="RefSeq" id="WP_104838366.1">
    <property type="nucleotide sequence ID" value="NZ_CP026606.1"/>
</dbReference>
<dbReference type="KEGG" id="mmad:MMJJ_16150"/>
<dbReference type="Proteomes" id="UP000590564">
    <property type="component" value="Unassembled WGS sequence"/>
</dbReference>
<dbReference type="AlphaFoldDB" id="A0A2L1CDC8"/>
<gene>
    <name evidence="3" type="ORF">HNP94_000498</name>
    <name evidence="4" type="ORF">HNP96_000519</name>
    <name evidence="2" type="ORF">MMJJ_16150</name>
</gene>
<dbReference type="Proteomes" id="UP000567099">
    <property type="component" value="Unassembled WGS sequence"/>
</dbReference>
<dbReference type="EMBL" id="CP026606">
    <property type="protein sequence ID" value="AVB76986.1"/>
    <property type="molecule type" value="Genomic_DNA"/>
</dbReference>
<protein>
    <recommendedName>
        <fullName evidence="1">Polymerase nucleotidyl transferase domain-containing protein</fullName>
    </recommendedName>
</protein>